<dbReference type="EMBL" id="CAQQ02082082">
    <property type="status" value="NOT_ANNOTATED_CDS"/>
    <property type="molecule type" value="Genomic_DNA"/>
</dbReference>
<evidence type="ECO:0000313" key="2">
    <source>
        <dbReference type="Proteomes" id="UP000015102"/>
    </source>
</evidence>
<evidence type="ECO:0000313" key="1">
    <source>
        <dbReference type="EnsemblMetazoa" id="MESCA006018-PA"/>
    </source>
</evidence>
<sequence length="59" mass="6766">MSLKSVFGERATAYMLVTSSLKIELNGTYLYRPPLRMQTRQLAEISRFRFQIVLRGGIG</sequence>
<protein>
    <submittedName>
        <fullName evidence="1">Uncharacterized protein</fullName>
    </submittedName>
</protein>
<dbReference type="EMBL" id="CAQQ02082083">
    <property type="status" value="NOT_ANNOTATED_CDS"/>
    <property type="molecule type" value="Genomic_DNA"/>
</dbReference>
<dbReference type="Proteomes" id="UP000015102">
    <property type="component" value="Unassembled WGS sequence"/>
</dbReference>
<accession>T1GQV3</accession>
<keyword evidence="2" id="KW-1185">Reference proteome</keyword>
<reference evidence="2" key="1">
    <citation type="submission" date="2013-02" db="EMBL/GenBank/DDBJ databases">
        <authorList>
            <person name="Hughes D."/>
        </authorList>
    </citation>
    <scope>NUCLEOTIDE SEQUENCE</scope>
    <source>
        <strain>Durham</strain>
        <strain evidence="2">NC isolate 2 -- Noor lab</strain>
    </source>
</reference>
<dbReference type="AlphaFoldDB" id="T1GQV3"/>
<reference evidence="1" key="2">
    <citation type="submission" date="2015-06" db="UniProtKB">
        <authorList>
            <consortium name="EnsemblMetazoa"/>
        </authorList>
    </citation>
    <scope>IDENTIFICATION</scope>
</reference>
<dbReference type="EMBL" id="CAQQ02082084">
    <property type="status" value="NOT_ANNOTATED_CDS"/>
    <property type="molecule type" value="Genomic_DNA"/>
</dbReference>
<name>T1GQV3_MEGSC</name>
<organism evidence="1 2">
    <name type="scientific">Megaselia scalaris</name>
    <name type="common">Humpbacked fly</name>
    <name type="synonym">Phora scalaris</name>
    <dbReference type="NCBI Taxonomy" id="36166"/>
    <lineage>
        <taxon>Eukaryota</taxon>
        <taxon>Metazoa</taxon>
        <taxon>Ecdysozoa</taxon>
        <taxon>Arthropoda</taxon>
        <taxon>Hexapoda</taxon>
        <taxon>Insecta</taxon>
        <taxon>Pterygota</taxon>
        <taxon>Neoptera</taxon>
        <taxon>Endopterygota</taxon>
        <taxon>Diptera</taxon>
        <taxon>Brachycera</taxon>
        <taxon>Muscomorpha</taxon>
        <taxon>Platypezoidea</taxon>
        <taxon>Phoridae</taxon>
        <taxon>Megaseliini</taxon>
        <taxon>Megaselia</taxon>
    </lineage>
</organism>
<dbReference type="EnsemblMetazoa" id="MESCA006018-RA">
    <property type="protein sequence ID" value="MESCA006018-PA"/>
    <property type="gene ID" value="MESCA006018"/>
</dbReference>
<dbReference type="HOGENOM" id="CLU_2963424_0_0_1"/>
<proteinExistence type="predicted"/>